<keyword evidence="5 6" id="KW-0472">Membrane</keyword>
<feature type="non-terminal residue" evidence="8">
    <location>
        <position position="1"/>
    </location>
</feature>
<keyword evidence="9" id="KW-1185">Reference proteome</keyword>
<evidence type="ECO:0000256" key="5">
    <source>
        <dbReference type="ARBA" id="ARBA00023136"/>
    </source>
</evidence>
<feature type="transmembrane region" description="Helical" evidence="6">
    <location>
        <begin position="230"/>
        <end position="252"/>
    </location>
</feature>
<feature type="transmembrane region" description="Helical" evidence="6">
    <location>
        <begin position="318"/>
        <end position="339"/>
    </location>
</feature>
<protein>
    <recommendedName>
        <fullName evidence="7">Polycystin domain-containing protein</fullName>
    </recommendedName>
</protein>
<dbReference type="GO" id="GO:0005262">
    <property type="term" value="F:calcium channel activity"/>
    <property type="evidence" value="ECO:0007669"/>
    <property type="project" value="TreeGrafter"/>
</dbReference>
<feature type="domain" description="Polycystin" evidence="7">
    <location>
        <begin position="19"/>
        <end position="186"/>
    </location>
</feature>
<name>A0A8S9XK03_APOLU</name>
<dbReference type="PANTHER" id="PTHR10877:SF150">
    <property type="entry name" value="REJ DOMAIN-CONTAINING PROTEIN"/>
    <property type="match status" value="1"/>
</dbReference>
<dbReference type="Pfam" id="PF20519">
    <property type="entry name" value="Polycystin_dom"/>
    <property type="match status" value="1"/>
</dbReference>
<dbReference type="GO" id="GO:0016020">
    <property type="term" value="C:membrane"/>
    <property type="evidence" value="ECO:0007669"/>
    <property type="project" value="UniProtKB-SubCell"/>
</dbReference>
<reference evidence="8" key="1">
    <citation type="journal article" date="2021" name="Mol. Ecol. Resour.">
        <title>Apolygus lucorum genome provides insights into omnivorousness and mesophyll feeding.</title>
        <authorList>
            <person name="Liu Y."/>
            <person name="Liu H."/>
            <person name="Wang H."/>
            <person name="Huang T."/>
            <person name="Liu B."/>
            <person name="Yang B."/>
            <person name="Yin L."/>
            <person name="Li B."/>
            <person name="Zhang Y."/>
            <person name="Zhang S."/>
            <person name="Jiang F."/>
            <person name="Zhang X."/>
            <person name="Ren Y."/>
            <person name="Wang B."/>
            <person name="Wang S."/>
            <person name="Lu Y."/>
            <person name="Wu K."/>
            <person name="Fan W."/>
            <person name="Wang G."/>
        </authorList>
    </citation>
    <scope>NUCLEOTIDE SEQUENCE</scope>
    <source>
        <strain evidence="8">12Hb</strain>
    </source>
</reference>
<feature type="transmembrane region" description="Helical" evidence="6">
    <location>
        <begin position="376"/>
        <end position="401"/>
    </location>
</feature>
<gene>
    <name evidence="8" type="ORF">GE061_015060</name>
</gene>
<comment type="similarity">
    <text evidence="2">Belongs to the polycystin family.</text>
</comment>
<dbReference type="GO" id="GO:0050982">
    <property type="term" value="P:detection of mechanical stimulus"/>
    <property type="evidence" value="ECO:0007669"/>
    <property type="project" value="TreeGrafter"/>
</dbReference>
<dbReference type="InterPro" id="IPR046791">
    <property type="entry name" value="Polycystin_dom"/>
</dbReference>
<evidence type="ECO:0000256" key="2">
    <source>
        <dbReference type="ARBA" id="ARBA00007200"/>
    </source>
</evidence>
<feature type="transmembrane region" description="Helical" evidence="6">
    <location>
        <begin position="197"/>
        <end position="218"/>
    </location>
</feature>
<evidence type="ECO:0000256" key="4">
    <source>
        <dbReference type="ARBA" id="ARBA00022989"/>
    </source>
</evidence>
<dbReference type="EMBL" id="WIXP02000006">
    <property type="protein sequence ID" value="KAF6209313.1"/>
    <property type="molecule type" value="Genomic_DNA"/>
</dbReference>
<dbReference type="AlphaFoldDB" id="A0A8S9XK03"/>
<keyword evidence="3 6" id="KW-0812">Transmembrane</keyword>
<evidence type="ECO:0000313" key="9">
    <source>
        <dbReference type="Proteomes" id="UP000466442"/>
    </source>
</evidence>
<keyword evidence="4 6" id="KW-1133">Transmembrane helix</keyword>
<evidence type="ECO:0000256" key="3">
    <source>
        <dbReference type="ARBA" id="ARBA00022692"/>
    </source>
</evidence>
<sequence>NEKAHNVQFYDPRLSSKARGYVQDYTNKVVGSPRLRQHRLKNHTTVIPRAFSIFFKEAYGQYFWFREDHESYLPGWMVHDVNTGNLSLLWQYKSASETESTAVRGRSGWLYGGGGYVAPLSWNGGGSWRAIHNLEFDNWVDKKTRLIVFEINLYNNNLKRFTELRFIIEALSNGFYYTRYQLRCTSFFFKDKPQAQLILALTSVMTVVLLSLAFFMIVQISRDGTAAFFSVFRGYLDVMVLFFGFLTISYFFSRALQYSLFLERLDRSPRDVHTPFVKPFSINEDGLMLFGIFTLFTVLHAMLSIYQAVQYRKFNFMFLKIVGMLIALLFLNVSLSYFLHFSTYIEDRDPVVNLFLHSILRDYHVEGKRKDPNLTLLYIIIFCVIIFLIKFTSACIIFFHLTFTEEKIPSYFVLSRGKIETTSRKSWALSRIAVARLRQARKSLKPEHSEQRATLPQDTLKIKIQKLLPHFG</sequence>
<proteinExistence type="inferred from homology"/>
<accession>A0A8S9XK03</accession>
<feature type="transmembrane region" description="Helical" evidence="6">
    <location>
        <begin position="287"/>
        <end position="306"/>
    </location>
</feature>
<evidence type="ECO:0000259" key="7">
    <source>
        <dbReference type="Pfam" id="PF20519"/>
    </source>
</evidence>
<evidence type="ECO:0000256" key="1">
    <source>
        <dbReference type="ARBA" id="ARBA00004141"/>
    </source>
</evidence>
<evidence type="ECO:0000313" key="8">
    <source>
        <dbReference type="EMBL" id="KAF6209313.1"/>
    </source>
</evidence>
<dbReference type="InterPro" id="IPR051223">
    <property type="entry name" value="Polycystin"/>
</dbReference>
<comment type="subcellular location">
    <subcellularLocation>
        <location evidence="1">Membrane</location>
        <topology evidence="1">Multi-pass membrane protein</topology>
    </subcellularLocation>
</comment>
<dbReference type="Proteomes" id="UP000466442">
    <property type="component" value="Unassembled WGS sequence"/>
</dbReference>
<dbReference type="PANTHER" id="PTHR10877">
    <property type="entry name" value="POLYCYSTIN FAMILY MEMBER"/>
    <property type="match status" value="1"/>
</dbReference>
<comment type="caution">
    <text evidence="8">The sequence shown here is derived from an EMBL/GenBank/DDBJ whole genome shotgun (WGS) entry which is preliminary data.</text>
</comment>
<dbReference type="OrthoDB" id="10068803at2759"/>
<evidence type="ECO:0000256" key="6">
    <source>
        <dbReference type="SAM" id="Phobius"/>
    </source>
</evidence>
<organism evidence="8 9">
    <name type="scientific">Apolygus lucorum</name>
    <name type="common">Small green plant bug</name>
    <name type="synonym">Lygocoris lucorum</name>
    <dbReference type="NCBI Taxonomy" id="248454"/>
    <lineage>
        <taxon>Eukaryota</taxon>
        <taxon>Metazoa</taxon>
        <taxon>Ecdysozoa</taxon>
        <taxon>Arthropoda</taxon>
        <taxon>Hexapoda</taxon>
        <taxon>Insecta</taxon>
        <taxon>Pterygota</taxon>
        <taxon>Neoptera</taxon>
        <taxon>Paraneoptera</taxon>
        <taxon>Hemiptera</taxon>
        <taxon>Heteroptera</taxon>
        <taxon>Panheteroptera</taxon>
        <taxon>Cimicomorpha</taxon>
        <taxon>Miridae</taxon>
        <taxon>Mirini</taxon>
        <taxon>Apolygus</taxon>
    </lineage>
</organism>